<feature type="compositionally biased region" description="Polar residues" evidence="1">
    <location>
        <begin position="42"/>
        <end position="61"/>
    </location>
</feature>
<dbReference type="EMBL" id="CAJVPG010000020">
    <property type="protein sequence ID" value="CAG8241344.1"/>
    <property type="molecule type" value="Genomic_DNA"/>
</dbReference>
<organism evidence="2 3">
    <name type="scientific">Penicillium salamii</name>
    <dbReference type="NCBI Taxonomy" id="1612424"/>
    <lineage>
        <taxon>Eukaryota</taxon>
        <taxon>Fungi</taxon>
        <taxon>Dikarya</taxon>
        <taxon>Ascomycota</taxon>
        <taxon>Pezizomycotina</taxon>
        <taxon>Eurotiomycetes</taxon>
        <taxon>Eurotiomycetidae</taxon>
        <taxon>Eurotiales</taxon>
        <taxon>Aspergillaceae</taxon>
        <taxon>Penicillium</taxon>
    </lineage>
</organism>
<feature type="region of interest" description="Disordered" evidence="1">
    <location>
        <begin position="41"/>
        <end position="63"/>
    </location>
</feature>
<keyword evidence="3" id="KW-1185">Reference proteome</keyword>
<protein>
    <submittedName>
        <fullName evidence="2">Uncharacterized protein</fullName>
    </submittedName>
</protein>
<gene>
    <name evidence="2" type="ORF">PSALAMII_LOCUS504</name>
</gene>
<comment type="caution">
    <text evidence="2">The sequence shown here is derived from an EMBL/GenBank/DDBJ whole genome shotgun (WGS) entry which is preliminary data.</text>
</comment>
<name>A0A9W4I8Q9_9EURO</name>
<dbReference type="AlphaFoldDB" id="A0A9W4I8Q9"/>
<reference evidence="2" key="1">
    <citation type="submission" date="2021-07" db="EMBL/GenBank/DDBJ databases">
        <authorList>
            <person name="Branca A.L. A."/>
        </authorList>
    </citation>
    <scope>NUCLEOTIDE SEQUENCE</scope>
</reference>
<feature type="region of interest" description="Disordered" evidence="1">
    <location>
        <begin position="98"/>
        <end position="128"/>
    </location>
</feature>
<sequence>MECQAIQYVDITSVASLRYFVFCKAPTSKMTIRWLKGGCQGALSQGNPDSDDTSTWPNGSTRPHLERIELIYKPQPQSYQDDTRKPMSTSMKCIRDQQPFKHEGKLSSHRHSSSDEQRHSATVFPREEPTDINKRRQRTYIFKDCTFDGTSMVITGGAGSMDDTMVFHNSNTGRTFCVHGGMDTETFLGEFSGKRK</sequence>
<accession>A0A9W4I8Q9</accession>
<dbReference type="Proteomes" id="UP001152649">
    <property type="component" value="Unassembled WGS sequence"/>
</dbReference>
<dbReference type="OrthoDB" id="27652at2759"/>
<evidence type="ECO:0000313" key="3">
    <source>
        <dbReference type="Proteomes" id="UP001152649"/>
    </source>
</evidence>
<evidence type="ECO:0000313" key="2">
    <source>
        <dbReference type="EMBL" id="CAG8241344.1"/>
    </source>
</evidence>
<proteinExistence type="predicted"/>
<evidence type="ECO:0000256" key="1">
    <source>
        <dbReference type="SAM" id="MobiDB-lite"/>
    </source>
</evidence>